<organism evidence="2 3">
    <name type="scientific">Streptomyces nigrescens</name>
    <dbReference type="NCBI Taxonomy" id="1920"/>
    <lineage>
        <taxon>Bacteria</taxon>
        <taxon>Bacillati</taxon>
        <taxon>Actinomycetota</taxon>
        <taxon>Actinomycetes</taxon>
        <taxon>Kitasatosporales</taxon>
        <taxon>Streptomycetaceae</taxon>
        <taxon>Streptomyces</taxon>
    </lineage>
</organism>
<dbReference type="EMBL" id="BLIP01000001">
    <property type="protein sequence ID" value="GFE20459.1"/>
    <property type="molecule type" value="Genomic_DNA"/>
</dbReference>
<dbReference type="AlphaFoldDB" id="A0A640T9M6"/>
<reference evidence="2 3" key="1">
    <citation type="submission" date="2019-12" db="EMBL/GenBank/DDBJ databases">
        <title>Whole genome shotgun sequence of Streptomyces libani subsp. libani NBRC 13452.</title>
        <authorList>
            <person name="Ichikawa N."/>
            <person name="Kimura A."/>
            <person name="Kitahashi Y."/>
            <person name="Komaki H."/>
            <person name="Tamura T."/>
        </authorList>
    </citation>
    <scope>NUCLEOTIDE SEQUENCE [LARGE SCALE GENOMIC DNA]</scope>
    <source>
        <strain evidence="2 3">NBRC 13452</strain>
    </source>
</reference>
<dbReference type="Proteomes" id="UP000429552">
    <property type="component" value="Unassembled WGS sequence"/>
</dbReference>
<proteinExistence type="predicted"/>
<name>A0A640T9M6_STRNI</name>
<gene>
    <name evidence="2" type="ORF">Sliba_09120</name>
</gene>
<sequence length="147" mass="15241">MEDQAPAGGGGVEGFVQALKADLSSPKPADDGDQVLDRATEPVQGRDDEGVPGAELVQRGPQLLALRVLAGLLAGLLAGEGPRTSGSLQGSDHLIEQRALGGYPGVSDPGAGCGREECRQGRRKTWCAGPAEPGNVFVMFFQTPIYE</sequence>
<evidence type="ECO:0000313" key="2">
    <source>
        <dbReference type="EMBL" id="GFE20459.1"/>
    </source>
</evidence>
<evidence type="ECO:0000256" key="1">
    <source>
        <dbReference type="SAM" id="MobiDB-lite"/>
    </source>
</evidence>
<comment type="caution">
    <text evidence="2">The sequence shown here is derived from an EMBL/GenBank/DDBJ whole genome shotgun (WGS) entry which is preliminary data.</text>
</comment>
<evidence type="ECO:0000313" key="3">
    <source>
        <dbReference type="Proteomes" id="UP000429552"/>
    </source>
</evidence>
<accession>A0A640T9M6</accession>
<feature type="compositionally biased region" description="Basic and acidic residues" evidence="1">
    <location>
        <begin position="35"/>
        <end position="49"/>
    </location>
</feature>
<feature type="region of interest" description="Disordered" evidence="1">
    <location>
        <begin position="1"/>
        <end position="54"/>
    </location>
</feature>
<protein>
    <submittedName>
        <fullName evidence="2">Uncharacterized protein</fullName>
    </submittedName>
</protein>